<feature type="domain" description="Acyl-CoA oxidase/dehydrogenase middle" evidence="8">
    <location>
        <begin position="130"/>
        <end position="226"/>
    </location>
</feature>
<dbReference type="InterPro" id="IPR009100">
    <property type="entry name" value="AcylCoA_DH/oxidase_NM_dom_sf"/>
</dbReference>
<dbReference type="Gene3D" id="1.10.540.10">
    <property type="entry name" value="Acyl-CoA dehydrogenase/oxidase, N-terminal domain"/>
    <property type="match status" value="1"/>
</dbReference>
<feature type="domain" description="Acyl-CoA dehydrogenase/oxidase C-terminal" evidence="7">
    <location>
        <begin position="239"/>
        <end position="386"/>
    </location>
</feature>
<dbReference type="InterPro" id="IPR009075">
    <property type="entry name" value="AcylCo_DH/oxidase_C"/>
</dbReference>
<name>A0AB39KPJ9_9CAUL</name>
<comment type="similarity">
    <text evidence="2 6">Belongs to the acyl-CoA dehydrogenase family.</text>
</comment>
<dbReference type="Pfam" id="PF00441">
    <property type="entry name" value="Acyl-CoA_dh_1"/>
    <property type="match status" value="1"/>
</dbReference>
<dbReference type="PANTHER" id="PTHR43884">
    <property type="entry name" value="ACYL-COA DEHYDROGENASE"/>
    <property type="match status" value="1"/>
</dbReference>
<dbReference type="PANTHER" id="PTHR43884:SF12">
    <property type="entry name" value="ISOVALERYL-COA DEHYDROGENASE, MITOCHONDRIAL-RELATED"/>
    <property type="match status" value="1"/>
</dbReference>
<evidence type="ECO:0000259" key="8">
    <source>
        <dbReference type="Pfam" id="PF02770"/>
    </source>
</evidence>
<dbReference type="SUPFAM" id="SSF47203">
    <property type="entry name" value="Acyl-CoA dehydrogenase C-terminal domain-like"/>
    <property type="match status" value="1"/>
</dbReference>
<evidence type="ECO:0000256" key="2">
    <source>
        <dbReference type="ARBA" id="ARBA00009347"/>
    </source>
</evidence>
<dbReference type="InterPro" id="IPR006091">
    <property type="entry name" value="Acyl-CoA_Oxase/DH_mid-dom"/>
</dbReference>
<dbReference type="PROSITE" id="PS00073">
    <property type="entry name" value="ACYL_COA_DH_2"/>
    <property type="match status" value="1"/>
</dbReference>
<feature type="domain" description="Acyl-CoA dehydrogenase/oxidase N-terminal" evidence="9">
    <location>
        <begin position="18"/>
        <end position="126"/>
    </location>
</feature>
<dbReference type="FunFam" id="1.20.140.10:FF:000001">
    <property type="entry name" value="Acyl-CoA dehydrogenase"/>
    <property type="match status" value="1"/>
</dbReference>
<evidence type="ECO:0000256" key="1">
    <source>
        <dbReference type="ARBA" id="ARBA00001974"/>
    </source>
</evidence>
<dbReference type="AlphaFoldDB" id="A0AB39KPJ9"/>
<dbReference type="InterPro" id="IPR046373">
    <property type="entry name" value="Acyl-CoA_Oxase/DH_mid-dom_sf"/>
</dbReference>
<evidence type="ECO:0000256" key="4">
    <source>
        <dbReference type="ARBA" id="ARBA00022827"/>
    </source>
</evidence>
<evidence type="ECO:0000256" key="5">
    <source>
        <dbReference type="ARBA" id="ARBA00023002"/>
    </source>
</evidence>
<dbReference type="Pfam" id="PF02770">
    <property type="entry name" value="Acyl-CoA_dh_M"/>
    <property type="match status" value="1"/>
</dbReference>
<keyword evidence="5 6" id="KW-0560">Oxidoreductase</keyword>
<evidence type="ECO:0000259" key="9">
    <source>
        <dbReference type="Pfam" id="PF02771"/>
    </source>
</evidence>
<evidence type="ECO:0000256" key="3">
    <source>
        <dbReference type="ARBA" id="ARBA00022630"/>
    </source>
</evidence>
<dbReference type="GO" id="GO:0003995">
    <property type="term" value="F:acyl-CoA dehydrogenase activity"/>
    <property type="evidence" value="ECO:0007669"/>
    <property type="project" value="InterPro"/>
</dbReference>
<organism evidence="10">
    <name type="scientific">Caulobacter sp. 73W</name>
    <dbReference type="NCBI Taxonomy" id="3161137"/>
    <lineage>
        <taxon>Bacteria</taxon>
        <taxon>Pseudomonadati</taxon>
        <taxon>Pseudomonadota</taxon>
        <taxon>Alphaproteobacteria</taxon>
        <taxon>Caulobacterales</taxon>
        <taxon>Caulobacteraceae</taxon>
        <taxon>Caulobacter</taxon>
    </lineage>
</organism>
<protein>
    <submittedName>
        <fullName evidence="10">Acyl-CoA dehydrogenase family protein</fullName>
    </submittedName>
</protein>
<evidence type="ECO:0000259" key="7">
    <source>
        <dbReference type="Pfam" id="PF00441"/>
    </source>
</evidence>
<dbReference type="InterPro" id="IPR006089">
    <property type="entry name" value="Acyl-CoA_DH_CS"/>
</dbReference>
<evidence type="ECO:0000313" key="10">
    <source>
        <dbReference type="EMBL" id="XDO95298.1"/>
    </source>
</evidence>
<evidence type="ECO:0000256" key="6">
    <source>
        <dbReference type="RuleBase" id="RU362125"/>
    </source>
</evidence>
<dbReference type="PROSITE" id="PS00072">
    <property type="entry name" value="ACYL_COA_DH_1"/>
    <property type="match status" value="1"/>
</dbReference>
<dbReference type="Gene3D" id="1.20.140.10">
    <property type="entry name" value="Butyryl-CoA Dehydrogenase, subunit A, domain 3"/>
    <property type="match status" value="1"/>
</dbReference>
<reference evidence="10" key="1">
    <citation type="submission" date="2024-06" db="EMBL/GenBank/DDBJ databases">
        <title>Caulobacter inopinatus, sp. nov.</title>
        <authorList>
            <person name="Donachie S.P."/>
        </authorList>
    </citation>
    <scope>NUCLEOTIDE SEQUENCE</scope>
    <source>
        <strain evidence="10">73W</strain>
    </source>
</reference>
<dbReference type="Pfam" id="PF02771">
    <property type="entry name" value="Acyl-CoA_dh_N"/>
    <property type="match status" value="1"/>
</dbReference>
<dbReference type="GO" id="GO:0050660">
    <property type="term" value="F:flavin adenine dinucleotide binding"/>
    <property type="evidence" value="ECO:0007669"/>
    <property type="project" value="InterPro"/>
</dbReference>
<dbReference type="InterPro" id="IPR036250">
    <property type="entry name" value="AcylCo_DH-like_C"/>
</dbReference>
<dbReference type="InterPro" id="IPR013786">
    <property type="entry name" value="AcylCoA_DH/ox_N"/>
</dbReference>
<proteinExistence type="inferred from homology"/>
<dbReference type="SUPFAM" id="SSF56645">
    <property type="entry name" value="Acyl-CoA dehydrogenase NM domain-like"/>
    <property type="match status" value="1"/>
</dbReference>
<gene>
    <name evidence="10" type="ORF">ABOZ73_10755</name>
</gene>
<keyword evidence="3 6" id="KW-0285">Flavoprotein</keyword>
<comment type="cofactor">
    <cofactor evidence="1 6">
        <name>FAD</name>
        <dbReference type="ChEBI" id="CHEBI:57692"/>
    </cofactor>
</comment>
<dbReference type="RefSeq" id="WP_369058148.1">
    <property type="nucleotide sequence ID" value="NZ_CP158375.1"/>
</dbReference>
<dbReference type="FunFam" id="2.40.110.10:FF:000002">
    <property type="entry name" value="Acyl-CoA dehydrogenase fadE12"/>
    <property type="match status" value="1"/>
</dbReference>
<sequence length="387" mass="42691">MGVLQVERPAFMAEEDMVIFEDAVGRFFDEHAPESTVARWRENGVVDREMWNKAGEAGLLCLSTPEQYGGPGGDYRHEVVLMEQLGLKGVDGFGASLHNAIVAPYILHYGTEEQKQRWLPRMATGELVGAIAMTEPGAGSDLQGVKTTAAKVGNQYVINGSKTFITNGQTANLICVVAKTDPAQGARGVSLIFVETDGTEGFERGRNLDKIGHEAQDTSELFFNDVKVPTENLLGVDEGQGFFQLMGQLPQERLNIAVQGMATIERALAVTLDYVRNRKAFGKALIDFQNTQFKLAECKTEGTVARVFVNHCIEQHLAGKLDAATASMAKYWVSDLENKIVDECLQLFGGYGYMNEYPIARMYRDSRVQRIYGGTNEIMKLLIARTL</sequence>
<dbReference type="InterPro" id="IPR037069">
    <property type="entry name" value="AcylCoA_DH/ox_N_sf"/>
</dbReference>
<accession>A0AB39KPJ9</accession>
<dbReference type="EMBL" id="CP158375">
    <property type="protein sequence ID" value="XDO95298.1"/>
    <property type="molecule type" value="Genomic_DNA"/>
</dbReference>
<dbReference type="Gene3D" id="2.40.110.10">
    <property type="entry name" value="Butyryl-CoA Dehydrogenase, subunit A, domain 2"/>
    <property type="match status" value="1"/>
</dbReference>
<keyword evidence="4 6" id="KW-0274">FAD</keyword>